<dbReference type="OrthoDB" id="1098521at2"/>
<proteinExistence type="predicted"/>
<accession>A0A1L7I8Y8</accession>
<dbReference type="STRING" id="1229726.GRFL_2970"/>
<organism evidence="1 2">
    <name type="scientific">Christiangramia flava JLT2011</name>
    <dbReference type="NCBI Taxonomy" id="1229726"/>
    <lineage>
        <taxon>Bacteria</taxon>
        <taxon>Pseudomonadati</taxon>
        <taxon>Bacteroidota</taxon>
        <taxon>Flavobacteriia</taxon>
        <taxon>Flavobacteriales</taxon>
        <taxon>Flavobacteriaceae</taxon>
        <taxon>Christiangramia</taxon>
    </lineage>
</organism>
<keyword evidence="2" id="KW-1185">Reference proteome</keyword>
<name>A0A1L7I8Y8_9FLAO</name>
<dbReference type="EMBL" id="CP016359">
    <property type="protein sequence ID" value="APU69694.1"/>
    <property type="molecule type" value="Genomic_DNA"/>
</dbReference>
<evidence type="ECO:0000313" key="2">
    <source>
        <dbReference type="Proteomes" id="UP000186230"/>
    </source>
</evidence>
<dbReference type="RefSeq" id="WP_083645326.1">
    <property type="nucleotide sequence ID" value="NZ_AMRU01000005.1"/>
</dbReference>
<evidence type="ECO:0000313" key="1">
    <source>
        <dbReference type="EMBL" id="APU69694.1"/>
    </source>
</evidence>
<dbReference type="Proteomes" id="UP000186230">
    <property type="component" value="Chromosome"/>
</dbReference>
<dbReference type="AlphaFoldDB" id="A0A1L7I8Y8"/>
<dbReference type="KEGG" id="gfl:GRFL_2970"/>
<reference evidence="1 2" key="1">
    <citation type="submission" date="2016-07" db="EMBL/GenBank/DDBJ databases">
        <title>Multi-omics approach to identify versatile polysaccharide utilization systems of a marine flavobacterium Gramella flava.</title>
        <authorList>
            <person name="Tang K."/>
        </authorList>
    </citation>
    <scope>NUCLEOTIDE SEQUENCE [LARGE SCALE GENOMIC DNA]</scope>
    <source>
        <strain evidence="1 2">JLT2011</strain>
    </source>
</reference>
<gene>
    <name evidence="1" type="ORF">GRFL_2970</name>
</gene>
<sequence>MEWDKLEKLLARYDEGETSLAEEQELREYFSTNEVPEELYAYKLMFAYVSREKKETFEAEDSVKASKAKYAWTSIAAMIAIMLGIYFFNDHSGTMQEQQVASLSEEEMALEQTKETLKMVSEFMNEGTADLVYLKEFNNTKNKIIQLD</sequence>
<protein>
    <submittedName>
        <fullName evidence="1">Uncharacterized protein</fullName>
    </submittedName>
</protein>